<comment type="caution">
    <text evidence="1">The sequence shown here is derived from an EMBL/GenBank/DDBJ whole genome shotgun (WGS) entry which is preliminary data.</text>
</comment>
<gene>
    <name evidence="1" type="ORF">SDC9_82518</name>
</gene>
<reference evidence="1" key="1">
    <citation type="submission" date="2019-08" db="EMBL/GenBank/DDBJ databases">
        <authorList>
            <person name="Kucharzyk K."/>
            <person name="Murdoch R.W."/>
            <person name="Higgins S."/>
            <person name="Loffler F."/>
        </authorList>
    </citation>
    <scope>NUCLEOTIDE SEQUENCE</scope>
</reference>
<protein>
    <submittedName>
        <fullName evidence="1">Uncharacterized protein</fullName>
    </submittedName>
</protein>
<sequence>MRAADALDLVGGNGDADAGRADDNALFTLAGGHGTGRRLAEDGIVAALRGKTAAVLALIAVLLQLPLDFLL</sequence>
<accession>A0A644ZDG2</accession>
<proteinExistence type="predicted"/>
<organism evidence="1">
    <name type="scientific">bioreactor metagenome</name>
    <dbReference type="NCBI Taxonomy" id="1076179"/>
    <lineage>
        <taxon>unclassified sequences</taxon>
        <taxon>metagenomes</taxon>
        <taxon>ecological metagenomes</taxon>
    </lineage>
</organism>
<evidence type="ECO:0000313" key="1">
    <source>
        <dbReference type="EMBL" id="MPM35924.1"/>
    </source>
</evidence>
<dbReference type="AlphaFoldDB" id="A0A644ZDG2"/>
<name>A0A644ZDG2_9ZZZZ</name>
<dbReference type="EMBL" id="VSSQ01007437">
    <property type="protein sequence ID" value="MPM35924.1"/>
    <property type="molecule type" value="Genomic_DNA"/>
</dbReference>